<dbReference type="Proteomes" id="UP000366872">
    <property type="component" value="Unassembled WGS sequence"/>
</dbReference>
<dbReference type="AlphaFoldDB" id="A0A6C2TZ57"/>
<dbReference type="Gene3D" id="1.10.1740.10">
    <property type="match status" value="1"/>
</dbReference>
<name>A0A6C2TZ57_PONDE</name>
<dbReference type="PANTHER" id="PTHR43133:SF8">
    <property type="entry name" value="RNA POLYMERASE SIGMA FACTOR HI_1459-RELATED"/>
    <property type="match status" value="1"/>
</dbReference>
<evidence type="ECO:0000313" key="9">
    <source>
        <dbReference type="Proteomes" id="UP000366872"/>
    </source>
</evidence>
<accession>A0A6C2TZ57</accession>
<evidence type="ECO:0000256" key="2">
    <source>
        <dbReference type="ARBA" id="ARBA00023015"/>
    </source>
</evidence>
<keyword evidence="3" id="KW-0731">Sigma factor</keyword>
<keyword evidence="5" id="KW-0804">Transcription</keyword>
<dbReference type="GO" id="GO:0003677">
    <property type="term" value="F:DNA binding"/>
    <property type="evidence" value="ECO:0007669"/>
    <property type="project" value="UniProtKB-KW"/>
</dbReference>
<evidence type="ECO:0000256" key="4">
    <source>
        <dbReference type="ARBA" id="ARBA00023125"/>
    </source>
</evidence>
<protein>
    <submittedName>
        <fullName evidence="8">ECF RNA polymerase sigma factor SigW</fullName>
    </submittedName>
</protein>
<dbReference type="InterPro" id="IPR007627">
    <property type="entry name" value="RNA_pol_sigma70_r2"/>
</dbReference>
<dbReference type="InterPro" id="IPR014284">
    <property type="entry name" value="RNA_pol_sigma-70_dom"/>
</dbReference>
<dbReference type="GO" id="GO:0006352">
    <property type="term" value="P:DNA-templated transcription initiation"/>
    <property type="evidence" value="ECO:0007669"/>
    <property type="project" value="InterPro"/>
</dbReference>
<keyword evidence="2" id="KW-0805">Transcription regulation</keyword>
<proteinExistence type="inferred from homology"/>
<dbReference type="InterPro" id="IPR013324">
    <property type="entry name" value="RNA_pol_sigma_r3/r4-like"/>
</dbReference>
<evidence type="ECO:0000259" key="7">
    <source>
        <dbReference type="Pfam" id="PF08281"/>
    </source>
</evidence>
<dbReference type="Pfam" id="PF08281">
    <property type="entry name" value="Sigma70_r4_2"/>
    <property type="match status" value="1"/>
</dbReference>
<evidence type="ECO:0000313" key="8">
    <source>
        <dbReference type="EMBL" id="VGO12970.1"/>
    </source>
</evidence>
<dbReference type="Gene3D" id="1.10.10.10">
    <property type="entry name" value="Winged helix-like DNA-binding domain superfamily/Winged helix DNA-binding domain"/>
    <property type="match status" value="1"/>
</dbReference>
<dbReference type="SUPFAM" id="SSF88659">
    <property type="entry name" value="Sigma3 and sigma4 domains of RNA polymerase sigma factors"/>
    <property type="match status" value="1"/>
</dbReference>
<organism evidence="8 9">
    <name type="scientific">Pontiella desulfatans</name>
    <dbReference type="NCBI Taxonomy" id="2750659"/>
    <lineage>
        <taxon>Bacteria</taxon>
        <taxon>Pseudomonadati</taxon>
        <taxon>Kiritimatiellota</taxon>
        <taxon>Kiritimatiellia</taxon>
        <taxon>Kiritimatiellales</taxon>
        <taxon>Pontiellaceae</taxon>
        <taxon>Pontiella</taxon>
    </lineage>
</organism>
<keyword evidence="9" id="KW-1185">Reference proteome</keyword>
<dbReference type="GO" id="GO:0016987">
    <property type="term" value="F:sigma factor activity"/>
    <property type="evidence" value="ECO:0007669"/>
    <property type="project" value="UniProtKB-KW"/>
</dbReference>
<evidence type="ECO:0000256" key="3">
    <source>
        <dbReference type="ARBA" id="ARBA00023082"/>
    </source>
</evidence>
<dbReference type="InterPro" id="IPR036388">
    <property type="entry name" value="WH-like_DNA-bd_sf"/>
</dbReference>
<sequence>MWAARRGAARKTKPEIRWKMDNTDIECINAYLGGDANALEPLVEKYKRPLYSFILKMTEGREDADEIFQETWFRALKNIQKFQHKNFLNWLFRIAHNLVIDRARRNKKNVSLQSSIGGDDGDSTLEDHLAAPGITPAEESGGTMLGKQIEMAVETLSPDQKEVFLLRMYGNASFKEIAKLQQCSINTCLARMQYALGKLRSILKEEYEELQEAMP</sequence>
<dbReference type="Pfam" id="PF04542">
    <property type="entry name" value="Sigma70_r2"/>
    <property type="match status" value="1"/>
</dbReference>
<dbReference type="SUPFAM" id="SSF88946">
    <property type="entry name" value="Sigma2 domain of RNA polymerase sigma factors"/>
    <property type="match status" value="1"/>
</dbReference>
<gene>
    <name evidence="8" type="primary">sigW_1</name>
    <name evidence="8" type="ORF">PDESU_01524</name>
</gene>
<dbReference type="EMBL" id="CAAHFG010000001">
    <property type="protein sequence ID" value="VGO12970.1"/>
    <property type="molecule type" value="Genomic_DNA"/>
</dbReference>
<dbReference type="InterPro" id="IPR013325">
    <property type="entry name" value="RNA_pol_sigma_r2"/>
</dbReference>
<reference evidence="8 9" key="1">
    <citation type="submission" date="2019-04" db="EMBL/GenBank/DDBJ databases">
        <authorList>
            <person name="Van Vliet M D."/>
        </authorList>
    </citation>
    <scope>NUCLEOTIDE SEQUENCE [LARGE SCALE GENOMIC DNA]</scope>
    <source>
        <strain evidence="8 9">F1</strain>
    </source>
</reference>
<comment type="similarity">
    <text evidence="1">Belongs to the sigma-70 factor family. ECF subfamily.</text>
</comment>
<dbReference type="InterPro" id="IPR039425">
    <property type="entry name" value="RNA_pol_sigma-70-like"/>
</dbReference>
<evidence type="ECO:0000256" key="5">
    <source>
        <dbReference type="ARBA" id="ARBA00023163"/>
    </source>
</evidence>
<evidence type="ECO:0000259" key="6">
    <source>
        <dbReference type="Pfam" id="PF04542"/>
    </source>
</evidence>
<dbReference type="InterPro" id="IPR013249">
    <property type="entry name" value="RNA_pol_sigma70_r4_t2"/>
</dbReference>
<feature type="domain" description="RNA polymerase sigma-70 region 2" evidence="6">
    <location>
        <begin position="42"/>
        <end position="108"/>
    </location>
</feature>
<dbReference type="PANTHER" id="PTHR43133">
    <property type="entry name" value="RNA POLYMERASE ECF-TYPE SIGMA FACTO"/>
    <property type="match status" value="1"/>
</dbReference>
<evidence type="ECO:0000256" key="1">
    <source>
        <dbReference type="ARBA" id="ARBA00010641"/>
    </source>
</evidence>
<dbReference type="NCBIfam" id="TIGR02937">
    <property type="entry name" value="sigma70-ECF"/>
    <property type="match status" value="1"/>
</dbReference>
<keyword evidence="4" id="KW-0238">DNA-binding</keyword>
<feature type="domain" description="RNA polymerase sigma factor 70 region 4 type 2" evidence="7">
    <location>
        <begin position="148"/>
        <end position="199"/>
    </location>
</feature>